<dbReference type="AlphaFoldDB" id="A0A0N9WW33"/>
<dbReference type="Pfam" id="PF17164">
    <property type="entry name" value="DUF5122"/>
    <property type="match status" value="1"/>
</dbReference>
<dbReference type="NCBIfam" id="TIGR02608">
    <property type="entry name" value="delta_60_rpt"/>
    <property type="match status" value="2"/>
</dbReference>
<gene>
    <name evidence="1" type="ORF">AO356_06515</name>
</gene>
<dbReference type="OrthoDB" id="7030533at2"/>
<sequence>MNSNGTTERQQPGDFDPAFNDGKLVVIPGEIATTVATDAAGKIYVAGAVGAFMGGYIITVLNPDGTRNRDFNNGEPVIGDFMPDAYSMGMDITVLPDGKILLAGLTQSNSFGAIMLGLARYHPDGTLDQGFGVSGHVVPLYDYENIRLPAFIAEKDATPEYVDLNPRLSCLVHNGNIYVALKGIHNRQNVTLIMHFDEGGHFIKEFGNNGAVVIKHPGSNTVLTQTLLIDQHLYLAGYLETDTRIVWSAWARVNMRGELDVDFGVNGFVFGPQGPGEIDKVVLQKNSKLLGCGGTGVREAMFASNGMLVSLNRDGTQDMDFNEGNPVIQPTVDNKGSFWVGCAIQPDARIVTCGLLAYVDIEIIVGRHLPNGKPDTSFNGKGWKPISLGKEVTRVAMALQNNNAIVVAGEMRTDQGSVSFVFQLLG</sequence>
<organism evidence="1 2">
    <name type="scientific">Pseudomonas fluorescens</name>
    <dbReference type="NCBI Taxonomy" id="294"/>
    <lineage>
        <taxon>Bacteria</taxon>
        <taxon>Pseudomonadati</taxon>
        <taxon>Pseudomonadota</taxon>
        <taxon>Gammaproteobacteria</taxon>
        <taxon>Pseudomonadales</taxon>
        <taxon>Pseudomonadaceae</taxon>
        <taxon>Pseudomonas</taxon>
    </lineage>
</organism>
<name>A0A0N9WW33_PSEFL</name>
<protein>
    <recommendedName>
        <fullName evidence="3">Delta-60 repeat protein</fullName>
    </recommendedName>
</protein>
<reference evidence="1 2" key="2">
    <citation type="journal article" date="2018" name="Nature">
        <title>Mutant phenotypes for thousands of bacterial genes of unknown function.</title>
        <authorList>
            <person name="Price M.N."/>
            <person name="Wetmore K.M."/>
            <person name="Waters R.J."/>
            <person name="Callaghan M."/>
            <person name="Ray J."/>
            <person name="Liu H."/>
            <person name="Kuehl J.V."/>
            <person name="Melnyk R.A."/>
            <person name="Lamson J.S."/>
            <person name="Suh Y."/>
            <person name="Carlson H.K."/>
            <person name="Esquivel Z."/>
            <person name="Sadeeshkumar H."/>
            <person name="Chakraborty R."/>
            <person name="Zane G.M."/>
            <person name="Rubin B.E."/>
            <person name="Wall J.D."/>
            <person name="Visel A."/>
            <person name="Bristow J."/>
            <person name="Blow M.J."/>
            <person name="Arkin A.P."/>
            <person name="Deutschbauer A.M."/>
        </authorList>
    </citation>
    <scope>NUCLEOTIDE SEQUENCE [LARGE SCALE GENOMIC DNA]</scope>
    <source>
        <strain evidence="1 2">FW300-N2C3</strain>
    </source>
</reference>
<evidence type="ECO:0000313" key="2">
    <source>
        <dbReference type="Proteomes" id="UP000059425"/>
    </source>
</evidence>
<dbReference type="RefSeq" id="WP_060739078.1">
    <property type="nucleotide sequence ID" value="NZ_CP012831.1"/>
</dbReference>
<dbReference type="InterPro" id="IPR013431">
    <property type="entry name" value="Delta_60_rpt"/>
</dbReference>
<evidence type="ECO:0000313" key="1">
    <source>
        <dbReference type="EMBL" id="ALI06463.1"/>
    </source>
</evidence>
<dbReference type="Gene3D" id="2.80.10.50">
    <property type="match status" value="2"/>
</dbReference>
<evidence type="ECO:0008006" key="3">
    <source>
        <dbReference type="Google" id="ProtNLM"/>
    </source>
</evidence>
<dbReference type="Proteomes" id="UP000059425">
    <property type="component" value="Chromosome"/>
</dbReference>
<accession>A0A0N9WW33</accession>
<dbReference type="EMBL" id="CP012831">
    <property type="protein sequence ID" value="ALI06463.1"/>
    <property type="molecule type" value="Genomic_DNA"/>
</dbReference>
<proteinExistence type="predicted"/>
<reference evidence="2" key="1">
    <citation type="submission" date="2015-09" db="EMBL/GenBank/DDBJ databases">
        <title>Whole genome sequence of Pseudomonas fluorescens FW300-N2C3.</title>
        <authorList>
            <person name="Ray J."/>
            <person name="Melnyk R."/>
            <person name="Deutschbauer A."/>
        </authorList>
    </citation>
    <scope>NUCLEOTIDE SEQUENCE [LARGE SCALE GENOMIC DNA]</scope>
    <source>
        <strain evidence="2">FW300-N2C3</strain>
    </source>
</reference>